<dbReference type="AlphaFoldDB" id="M4C0B4"/>
<keyword evidence="2" id="KW-1185">Reference proteome</keyword>
<reference evidence="1" key="2">
    <citation type="submission" date="2015-06" db="UniProtKB">
        <authorList>
            <consortium name="EnsemblProtists"/>
        </authorList>
    </citation>
    <scope>IDENTIFICATION</scope>
    <source>
        <strain evidence="1">Emoy2</strain>
    </source>
</reference>
<evidence type="ECO:0000313" key="2">
    <source>
        <dbReference type="Proteomes" id="UP000011713"/>
    </source>
</evidence>
<dbReference type="EnsemblProtists" id="HpaT812294">
    <property type="protein sequence ID" value="HpaP812294"/>
    <property type="gene ID" value="HpaG812294"/>
</dbReference>
<organism evidence="1 2">
    <name type="scientific">Hyaloperonospora arabidopsidis (strain Emoy2)</name>
    <name type="common">Downy mildew agent</name>
    <name type="synonym">Peronospora arabidopsidis</name>
    <dbReference type="NCBI Taxonomy" id="559515"/>
    <lineage>
        <taxon>Eukaryota</taxon>
        <taxon>Sar</taxon>
        <taxon>Stramenopiles</taxon>
        <taxon>Oomycota</taxon>
        <taxon>Peronosporomycetes</taxon>
        <taxon>Peronosporales</taxon>
        <taxon>Peronosporaceae</taxon>
        <taxon>Hyaloperonospora</taxon>
    </lineage>
</organism>
<name>M4C0B4_HYAAE</name>
<dbReference type="EMBL" id="JH598072">
    <property type="status" value="NOT_ANNOTATED_CDS"/>
    <property type="molecule type" value="Genomic_DNA"/>
</dbReference>
<dbReference type="Proteomes" id="UP000011713">
    <property type="component" value="Unassembled WGS sequence"/>
</dbReference>
<dbReference type="InParanoid" id="M4C0B4"/>
<sequence>MLQKWKKMIFLCSSLIMMMKNKRSISPRRWIWMKIWTQVSEKLLQCLSSISGLDMVPDDGE</sequence>
<proteinExistence type="predicted"/>
<evidence type="ECO:0000313" key="1">
    <source>
        <dbReference type="EnsemblProtists" id="HpaP812294"/>
    </source>
</evidence>
<protein>
    <submittedName>
        <fullName evidence="1">Uncharacterized protein</fullName>
    </submittedName>
</protein>
<reference evidence="2" key="1">
    <citation type="journal article" date="2010" name="Science">
        <title>Signatures of adaptation to obligate biotrophy in the Hyaloperonospora arabidopsidis genome.</title>
        <authorList>
            <person name="Baxter L."/>
            <person name="Tripathy S."/>
            <person name="Ishaque N."/>
            <person name="Boot N."/>
            <person name="Cabral A."/>
            <person name="Kemen E."/>
            <person name="Thines M."/>
            <person name="Ah-Fong A."/>
            <person name="Anderson R."/>
            <person name="Badejoko W."/>
            <person name="Bittner-Eddy P."/>
            <person name="Boore J.L."/>
            <person name="Chibucos M.C."/>
            <person name="Coates M."/>
            <person name="Dehal P."/>
            <person name="Delehaunty K."/>
            <person name="Dong S."/>
            <person name="Downton P."/>
            <person name="Dumas B."/>
            <person name="Fabro G."/>
            <person name="Fronick C."/>
            <person name="Fuerstenberg S.I."/>
            <person name="Fulton L."/>
            <person name="Gaulin E."/>
            <person name="Govers F."/>
            <person name="Hughes L."/>
            <person name="Humphray S."/>
            <person name="Jiang R.H."/>
            <person name="Judelson H."/>
            <person name="Kamoun S."/>
            <person name="Kyung K."/>
            <person name="Meijer H."/>
            <person name="Minx P."/>
            <person name="Morris P."/>
            <person name="Nelson J."/>
            <person name="Phuntumart V."/>
            <person name="Qutob D."/>
            <person name="Rehmany A."/>
            <person name="Rougon-Cardoso A."/>
            <person name="Ryden P."/>
            <person name="Torto-Alalibo T."/>
            <person name="Studholme D."/>
            <person name="Wang Y."/>
            <person name="Win J."/>
            <person name="Wood J."/>
            <person name="Clifton S.W."/>
            <person name="Rogers J."/>
            <person name="Van den Ackerveken G."/>
            <person name="Jones J.D."/>
            <person name="McDowell J.M."/>
            <person name="Beynon J."/>
            <person name="Tyler B.M."/>
        </authorList>
    </citation>
    <scope>NUCLEOTIDE SEQUENCE [LARGE SCALE GENOMIC DNA]</scope>
    <source>
        <strain evidence="2">Emoy2</strain>
    </source>
</reference>
<accession>M4C0B4</accession>
<dbReference type="VEuPathDB" id="FungiDB:HpaG812294"/>
<dbReference type="HOGENOM" id="CLU_2927495_0_0_1"/>